<dbReference type="Proteomes" id="UP000196694">
    <property type="component" value="Unassembled WGS sequence"/>
</dbReference>
<dbReference type="OrthoDB" id="15154at2157"/>
<dbReference type="Proteomes" id="UP000058613">
    <property type="component" value="Chromosome"/>
</dbReference>
<dbReference type="STRING" id="1273541.Pyrde_0565"/>
<proteinExistence type="predicted"/>
<gene>
    <name evidence="2" type="ORF">Pdsh_09430</name>
    <name evidence="1" type="ORF">Pyrde_0565</name>
</gene>
<dbReference type="RefSeq" id="WP_055408042.1">
    <property type="nucleotide sequence ID" value="NZ_CP013011.1"/>
</dbReference>
<evidence type="ECO:0000313" key="1">
    <source>
        <dbReference type="EMBL" id="ALL00615.1"/>
    </source>
</evidence>
<dbReference type="KEGG" id="pdl:Pyrde_0565"/>
<evidence type="ECO:0000313" key="4">
    <source>
        <dbReference type="Proteomes" id="UP000196694"/>
    </source>
</evidence>
<dbReference type="GeneID" id="26098901"/>
<name>A0A0P0N3G9_9CREN</name>
<keyword evidence="4" id="KW-1185">Reference proteome</keyword>
<evidence type="ECO:0000313" key="2">
    <source>
        <dbReference type="EMBL" id="OWJ54074.1"/>
    </source>
</evidence>
<evidence type="ECO:0000313" key="3">
    <source>
        <dbReference type="Proteomes" id="UP000058613"/>
    </source>
</evidence>
<accession>A0A0P0N3G9</accession>
<organism evidence="1 3">
    <name type="scientific">Pyrodictium delaneyi</name>
    <dbReference type="NCBI Taxonomy" id="1273541"/>
    <lineage>
        <taxon>Archaea</taxon>
        <taxon>Thermoproteota</taxon>
        <taxon>Thermoprotei</taxon>
        <taxon>Desulfurococcales</taxon>
        <taxon>Pyrodictiaceae</taxon>
        <taxon>Pyrodictium</taxon>
    </lineage>
</organism>
<reference evidence="2 4" key="2">
    <citation type="submission" date="2017-05" db="EMBL/GenBank/DDBJ databases">
        <title>The draft genome of the hyperthermophilic archaeon 'Pyrodictium delaneyi strain Hulk', an iron and nitrate reducer, reveals the capacity for sulfate reduction.</title>
        <authorList>
            <person name="Demey L.M."/>
            <person name="Miller C."/>
            <person name="Manzella M."/>
            <person name="Reguera G."/>
            <person name="Kashefi K."/>
        </authorList>
    </citation>
    <scope>NUCLEOTIDE SEQUENCE [LARGE SCALE GENOMIC DNA]</scope>
    <source>
        <strain evidence="2 4">Hulk</strain>
    </source>
</reference>
<dbReference type="AlphaFoldDB" id="A0A0P0N3G9"/>
<protein>
    <submittedName>
        <fullName evidence="1">Uncharacterized protein</fullName>
    </submittedName>
</protein>
<dbReference type="EMBL" id="CP013011">
    <property type="protein sequence ID" value="ALL00615.1"/>
    <property type="molecule type" value="Genomic_DNA"/>
</dbReference>
<reference evidence="1 3" key="1">
    <citation type="submission" date="2015-10" db="EMBL/GenBank/DDBJ databases">
        <title>Complete genome sequence of hyperthermophilic archaeon Pyrodictium delaneyi Su06.</title>
        <authorList>
            <person name="Jung J.-H."/>
            <person name="Lin J."/>
            <person name="Holden J.F."/>
            <person name="Park C.-S."/>
        </authorList>
    </citation>
    <scope>NUCLEOTIDE SEQUENCE [LARGE SCALE GENOMIC DNA]</scope>
    <source>
        <strain evidence="1 3">Su06</strain>
    </source>
</reference>
<dbReference type="EMBL" id="NCQP01000007">
    <property type="protein sequence ID" value="OWJ54074.1"/>
    <property type="molecule type" value="Genomic_DNA"/>
</dbReference>
<sequence>MPQLPAGSTIYPIELLIKSPETIQKIALTASSDNCRCMIVDTPFTATVENKGFIIDQVIGVGSIICSPGCGDSDIVLHSSTWSYGRIIARDTNCIAAAPSDFVMALKSVGISVREVDYEEFFDNVLKYGANGVMVLFDELNRLEITRENGLCGSLYSHNPLHPAGVVGKPGLHCCIDELYEIVGPRSRLMSPILAVGKKIVISQIKGMGEAVILSFNPASSSGYASLAGWLGALYACGSTTEHL</sequence>